<evidence type="ECO:0000256" key="5">
    <source>
        <dbReference type="PROSITE-ProRule" id="PRU00221"/>
    </source>
</evidence>
<dbReference type="InterPro" id="IPR036322">
    <property type="entry name" value="WD40_repeat_dom_sf"/>
</dbReference>
<dbReference type="AlphaFoldDB" id="A0AAE0IH99"/>
<keyword evidence="1 5" id="KW-0853">WD repeat</keyword>
<dbReference type="GO" id="GO:0000109">
    <property type="term" value="C:nucleotide-excision repair complex"/>
    <property type="evidence" value="ECO:0007669"/>
    <property type="project" value="TreeGrafter"/>
</dbReference>
<dbReference type="InterPro" id="IPR011047">
    <property type="entry name" value="Quinoprotein_ADH-like_sf"/>
</dbReference>
<feature type="compositionally biased region" description="Low complexity" evidence="6">
    <location>
        <begin position="46"/>
        <end position="73"/>
    </location>
</feature>
<dbReference type="PROSITE" id="PS50082">
    <property type="entry name" value="WD_REPEATS_2"/>
    <property type="match status" value="4"/>
</dbReference>
<feature type="repeat" description="WD" evidence="5">
    <location>
        <begin position="324"/>
        <end position="365"/>
    </location>
</feature>
<dbReference type="GO" id="GO:0031464">
    <property type="term" value="C:Cul4A-RING E3 ubiquitin ligase complex"/>
    <property type="evidence" value="ECO:0007669"/>
    <property type="project" value="TreeGrafter"/>
</dbReference>
<name>A0AAE0IH99_9PEZI</name>
<sequence length="530" mass="55728">MNQLLFEQSTGNISPNVFARLETTKLLSSFRPAPRFRFDGGERPVAVAGSSSAAAPGSSQSEAGGGTDSSSSTSIWAHQAGVNVLALERLISGGIDATIKIWDLEQCSNPTPPHTYRPVATISRAEQPASSPNTTANRRLGGGSTSYTTPKPPPGAGHRFGITHLSFYPFDSDAFLSCSYDQTLKLWSTATARVSGSFDLGAKVYTHAVSPIASHLLVACGTQHPAVRLVDLRSAAAVQSLISPGQIGGSAGATLAVAWSPVHEHVLASGAVDGAVRIWDVRRSNGLVGLLDMEDSLGILHPGRAPPAGTAESLLQSRGVRQSARAHNGPVNGLTWTDDGAYIVSAGHDRKIRVWDAATGANTLANFGPTIRNSHIGSLGSSMFVSPLGLTRAKKELLFFPNETEILVMDLHEGDIVSRLRGMGPGMAALRTGRAGGERAVKNRLTSVVWKGAGGGGSSSGHVMGGRNAAGGIYSGHLDGQIRAWMPRLEGLDEEDEDNSTQEAAEVRTKKRKALDDAFKSLMGRQVTFN</sequence>
<dbReference type="PRINTS" id="PR00320">
    <property type="entry name" value="GPROTEINBRPT"/>
</dbReference>
<dbReference type="GO" id="GO:0006283">
    <property type="term" value="P:transcription-coupled nucleotide-excision repair"/>
    <property type="evidence" value="ECO:0007669"/>
    <property type="project" value="InterPro"/>
</dbReference>
<evidence type="ECO:0000256" key="2">
    <source>
        <dbReference type="ARBA" id="ARBA00022737"/>
    </source>
</evidence>
<dbReference type="Pfam" id="PF00400">
    <property type="entry name" value="WD40"/>
    <property type="match status" value="4"/>
</dbReference>
<dbReference type="InterPro" id="IPR042238">
    <property type="entry name" value="Rad28/ERCC8/Ckn1/ATCSA-1"/>
</dbReference>
<protein>
    <submittedName>
        <fullName evidence="7">WD40-repeat-containing domain protein</fullName>
    </submittedName>
</protein>
<dbReference type="Gene3D" id="2.130.10.10">
    <property type="entry name" value="YVTN repeat-like/Quinoprotein amine dehydrogenase"/>
    <property type="match status" value="1"/>
</dbReference>
<evidence type="ECO:0000256" key="3">
    <source>
        <dbReference type="ARBA" id="ARBA00022763"/>
    </source>
</evidence>
<dbReference type="GO" id="GO:0000209">
    <property type="term" value="P:protein polyubiquitination"/>
    <property type="evidence" value="ECO:0007669"/>
    <property type="project" value="TreeGrafter"/>
</dbReference>
<keyword evidence="8" id="KW-1185">Reference proteome</keyword>
<dbReference type="EMBL" id="JAUEDM010000002">
    <property type="protein sequence ID" value="KAK3325153.1"/>
    <property type="molecule type" value="Genomic_DNA"/>
</dbReference>
<feature type="repeat" description="WD" evidence="5">
    <location>
        <begin position="155"/>
        <end position="197"/>
    </location>
</feature>
<evidence type="ECO:0000256" key="1">
    <source>
        <dbReference type="ARBA" id="ARBA00022574"/>
    </source>
</evidence>
<accession>A0AAE0IH99</accession>
<keyword evidence="3" id="KW-0227">DNA damage</keyword>
<dbReference type="InterPro" id="IPR015943">
    <property type="entry name" value="WD40/YVTN_repeat-like_dom_sf"/>
</dbReference>
<keyword evidence="2" id="KW-0677">Repeat</keyword>
<dbReference type="PANTHER" id="PTHR46202">
    <property type="entry name" value="DNA EXCISION REPAIR PROTEIN ERCC-8"/>
    <property type="match status" value="1"/>
</dbReference>
<dbReference type="PROSITE" id="PS00678">
    <property type="entry name" value="WD_REPEATS_1"/>
    <property type="match status" value="3"/>
</dbReference>
<comment type="caution">
    <text evidence="7">The sequence shown here is derived from an EMBL/GenBank/DDBJ whole genome shotgun (WGS) entry which is preliminary data.</text>
</comment>
<proteinExistence type="predicted"/>
<feature type="region of interest" description="Disordered" evidence="6">
    <location>
        <begin position="41"/>
        <end position="73"/>
    </location>
</feature>
<keyword evidence="4" id="KW-0234">DNA repair</keyword>
<dbReference type="PROSITE" id="PS50294">
    <property type="entry name" value="WD_REPEATS_REGION"/>
    <property type="match status" value="2"/>
</dbReference>
<reference evidence="7" key="1">
    <citation type="journal article" date="2023" name="Mol. Phylogenet. Evol.">
        <title>Genome-scale phylogeny and comparative genomics of the fungal order Sordariales.</title>
        <authorList>
            <person name="Hensen N."/>
            <person name="Bonometti L."/>
            <person name="Westerberg I."/>
            <person name="Brannstrom I.O."/>
            <person name="Guillou S."/>
            <person name="Cros-Aarteil S."/>
            <person name="Calhoun S."/>
            <person name="Haridas S."/>
            <person name="Kuo A."/>
            <person name="Mondo S."/>
            <person name="Pangilinan J."/>
            <person name="Riley R."/>
            <person name="LaButti K."/>
            <person name="Andreopoulos B."/>
            <person name="Lipzen A."/>
            <person name="Chen C."/>
            <person name="Yan M."/>
            <person name="Daum C."/>
            <person name="Ng V."/>
            <person name="Clum A."/>
            <person name="Steindorff A."/>
            <person name="Ohm R.A."/>
            <person name="Martin F."/>
            <person name="Silar P."/>
            <person name="Natvig D.O."/>
            <person name="Lalanne C."/>
            <person name="Gautier V."/>
            <person name="Ament-Velasquez S.L."/>
            <person name="Kruys A."/>
            <person name="Hutchinson M.I."/>
            <person name="Powell A.J."/>
            <person name="Barry K."/>
            <person name="Miller A.N."/>
            <person name="Grigoriev I.V."/>
            <person name="Debuchy R."/>
            <person name="Gladieux P."/>
            <person name="Hiltunen Thoren M."/>
            <person name="Johannesson H."/>
        </authorList>
    </citation>
    <scope>NUCLEOTIDE SEQUENCE</scope>
    <source>
        <strain evidence="7">CBS 118394</strain>
    </source>
</reference>
<evidence type="ECO:0000313" key="7">
    <source>
        <dbReference type="EMBL" id="KAK3325153.1"/>
    </source>
</evidence>
<gene>
    <name evidence="7" type="ORF">B0H66DRAFT_615600</name>
</gene>
<dbReference type="SUPFAM" id="SSF50998">
    <property type="entry name" value="Quinoprotein alcohol dehydrogenase-like"/>
    <property type="match status" value="1"/>
</dbReference>
<dbReference type="SUPFAM" id="SSF50978">
    <property type="entry name" value="WD40 repeat-like"/>
    <property type="match status" value="1"/>
</dbReference>
<feature type="compositionally biased region" description="Polar residues" evidence="6">
    <location>
        <begin position="128"/>
        <end position="137"/>
    </location>
</feature>
<dbReference type="GO" id="GO:0043161">
    <property type="term" value="P:proteasome-mediated ubiquitin-dependent protein catabolic process"/>
    <property type="evidence" value="ECO:0007669"/>
    <property type="project" value="TreeGrafter"/>
</dbReference>
<dbReference type="InterPro" id="IPR019775">
    <property type="entry name" value="WD40_repeat_CS"/>
</dbReference>
<feature type="repeat" description="WD" evidence="5">
    <location>
        <begin position="90"/>
        <end position="105"/>
    </location>
</feature>
<reference evidence="7" key="2">
    <citation type="submission" date="2023-06" db="EMBL/GenBank/DDBJ databases">
        <authorList>
            <consortium name="Lawrence Berkeley National Laboratory"/>
            <person name="Haridas S."/>
            <person name="Hensen N."/>
            <person name="Bonometti L."/>
            <person name="Westerberg I."/>
            <person name="Brannstrom I.O."/>
            <person name="Guillou S."/>
            <person name="Cros-Aarteil S."/>
            <person name="Calhoun S."/>
            <person name="Kuo A."/>
            <person name="Mondo S."/>
            <person name="Pangilinan J."/>
            <person name="Riley R."/>
            <person name="Labutti K."/>
            <person name="Andreopoulos B."/>
            <person name="Lipzen A."/>
            <person name="Chen C."/>
            <person name="Yanf M."/>
            <person name="Daum C."/>
            <person name="Ng V."/>
            <person name="Clum A."/>
            <person name="Steindorff A."/>
            <person name="Ohm R."/>
            <person name="Martin F."/>
            <person name="Silar P."/>
            <person name="Natvig D."/>
            <person name="Lalanne C."/>
            <person name="Gautier V."/>
            <person name="Ament-Velasquez S.L."/>
            <person name="Kruys A."/>
            <person name="Hutchinson M.I."/>
            <person name="Powell A.J."/>
            <person name="Barry K."/>
            <person name="Miller A.N."/>
            <person name="Grigoriev I.V."/>
            <person name="Debuchy R."/>
            <person name="Gladieux P."/>
            <person name="Thoren M.H."/>
            <person name="Johannesson H."/>
        </authorList>
    </citation>
    <scope>NUCLEOTIDE SEQUENCE</scope>
    <source>
        <strain evidence="7">CBS 118394</strain>
    </source>
</reference>
<dbReference type="Proteomes" id="UP001283341">
    <property type="component" value="Unassembled WGS sequence"/>
</dbReference>
<evidence type="ECO:0000256" key="4">
    <source>
        <dbReference type="ARBA" id="ARBA00023204"/>
    </source>
</evidence>
<dbReference type="InterPro" id="IPR001680">
    <property type="entry name" value="WD40_rpt"/>
</dbReference>
<feature type="region of interest" description="Disordered" evidence="6">
    <location>
        <begin position="123"/>
        <end position="153"/>
    </location>
</feature>
<dbReference type="SMART" id="SM00320">
    <property type="entry name" value="WD40"/>
    <property type="match status" value="4"/>
</dbReference>
<feature type="repeat" description="WD" evidence="5">
    <location>
        <begin position="247"/>
        <end position="289"/>
    </location>
</feature>
<evidence type="ECO:0000313" key="8">
    <source>
        <dbReference type="Proteomes" id="UP001283341"/>
    </source>
</evidence>
<dbReference type="InterPro" id="IPR020472">
    <property type="entry name" value="WD40_PAC1"/>
</dbReference>
<dbReference type="PANTHER" id="PTHR46202:SF1">
    <property type="entry name" value="DNA EXCISION REPAIR PROTEIN ERCC-8"/>
    <property type="match status" value="1"/>
</dbReference>
<evidence type="ECO:0000256" key="6">
    <source>
        <dbReference type="SAM" id="MobiDB-lite"/>
    </source>
</evidence>
<organism evidence="7 8">
    <name type="scientific">Apodospora peruviana</name>
    <dbReference type="NCBI Taxonomy" id="516989"/>
    <lineage>
        <taxon>Eukaryota</taxon>
        <taxon>Fungi</taxon>
        <taxon>Dikarya</taxon>
        <taxon>Ascomycota</taxon>
        <taxon>Pezizomycotina</taxon>
        <taxon>Sordariomycetes</taxon>
        <taxon>Sordariomycetidae</taxon>
        <taxon>Sordariales</taxon>
        <taxon>Lasiosphaeriaceae</taxon>
        <taxon>Apodospora</taxon>
    </lineage>
</organism>